<dbReference type="PANTHER" id="PTHR15136:SF9">
    <property type="entry name" value="STROMAL INTERACTION MOLECULE 1"/>
    <property type="match status" value="1"/>
</dbReference>
<dbReference type="CDD" id="cd09573">
    <property type="entry name" value="SAM_STIM1"/>
    <property type="match status" value="1"/>
</dbReference>
<evidence type="ECO:0000256" key="4">
    <source>
        <dbReference type="ARBA" id="ARBA00022568"/>
    </source>
</evidence>
<evidence type="ECO:0000256" key="2">
    <source>
        <dbReference type="ARBA" id="ARBA00022448"/>
    </source>
</evidence>
<dbReference type="Pfam" id="PF07647">
    <property type="entry name" value="SAM_2"/>
    <property type="match status" value="1"/>
</dbReference>
<evidence type="ECO:0000256" key="12">
    <source>
        <dbReference type="ARBA" id="ARBA00023065"/>
    </source>
</evidence>
<keyword evidence="14" id="KW-0325">Glycoprotein</keyword>
<organism evidence="20 21">
    <name type="scientific">Peromyscus maniculatus bairdii</name>
    <name type="common">Prairie deer mouse</name>
    <dbReference type="NCBI Taxonomy" id="230844"/>
    <lineage>
        <taxon>Eukaryota</taxon>
        <taxon>Metazoa</taxon>
        <taxon>Chordata</taxon>
        <taxon>Craniata</taxon>
        <taxon>Vertebrata</taxon>
        <taxon>Euteleostomi</taxon>
        <taxon>Mammalia</taxon>
        <taxon>Eutheria</taxon>
        <taxon>Euarchontoglires</taxon>
        <taxon>Glires</taxon>
        <taxon>Rodentia</taxon>
        <taxon>Myomorpha</taxon>
        <taxon>Muroidea</taxon>
        <taxon>Cricetidae</taxon>
        <taxon>Neotominae</taxon>
        <taxon>Peromyscus</taxon>
    </lineage>
</organism>
<evidence type="ECO:0000256" key="7">
    <source>
        <dbReference type="ARBA" id="ARBA00022729"/>
    </source>
</evidence>
<reference evidence="20 21" key="1">
    <citation type="submission" date="2018-10" db="EMBL/GenBank/DDBJ databases">
        <title>Improved assembly of the deer mouse Peromyscus maniculatus genome.</title>
        <authorList>
            <person name="Lassance J.-M."/>
            <person name="Hoekstra H.E."/>
        </authorList>
    </citation>
    <scope>NUCLEOTIDE SEQUENCE [LARGE SCALE GENOMIC DNA]</scope>
</reference>
<evidence type="ECO:0000256" key="16">
    <source>
        <dbReference type="SAM" id="MobiDB-lite"/>
    </source>
</evidence>
<dbReference type="Gene3D" id="1.10.150.50">
    <property type="entry name" value="Transcription Factor, Ets-1"/>
    <property type="match status" value="1"/>
</dbReference>
<evidence type="ECO:0000259" key="19">
    <source>
        <dbReference type="PROSITE" id="PS50105"/>
    </source>
</evidence>
<dbReference type="Ensembl" id="ENSPEMT00000013299.2">
    <property type="protein sequence ID" value="ENSPEMP00000009132.1"/>
    <property type="gene ID" value="ENSPEMG00000010506.2"/>
</dbReference>
<dbReference type="Gene3D" id="1.20.5.340">
    <property type="match status" value="1"/>
</dbReference>
<evidence type="ECO:0000256" key="17">
    <source>
        <dbReference type="SAM" id="Phobius"/>
    </source>
</evidence>
<dbReference type="FunFam" id="1.10.150.50:FF:000009">
    <property type="entry name" value="Stromal interaction molecule 1"/>
    <property type="match status" value="1"/>
</dbReference>
<gene>
    <name evidence="20" type="primary">Stim1</name>
</gene>
<dbReference type="InterPro" id="IPR037609">
    <property type="entry name" value="STIM1_SAM"/>
</dbReference>
<keyword evidence="8" id="KW-0256">Endoplasmic reticulum</keyword>
<keyword evidence="10 17" id="KW-1133">Transmembrane helix</keyword>
<feature type="signal peptide" evidence="18">
    <location>
        <begin position="1"/>
        <end position="22"/>
    </location>
</feature>
<feature type="compositionally biased region" description="Acidic residues" evidence="16">
    <location>
        <begin position="763"/>
        <end position="774"/>
    </location>
</feature>
<dbReference type="InterPro" id="IPR037608">
    <property type="entry name" value="STIM1/2"/>
</dbReference>
<evidence type="ECO:0000256" key="15">
    <source>
        <dbReference type="SAM" id="Coils"/>
    </source>
</evidence>
<keyword evidence="6" id="KW-0479">Metal-binding</keyword>
<dbReference type="GO" id="GO:0002115">
    <property type="term" value="P:store-operated calcium entry"/>
    <property type="evidence" value="ECO:0007669"/>
    <property type="project" value="UniProtKB-ARBA"/>
</dbReference>
<name>A0A6I9M683_PERMB</name>
<evidence type="ECO:0000256" key="6">
    <source>
        <dbReference type="ARBA" id="ARBA00022723"/>
    </source>
</evidence>
<dbReference type="InterPro" id="IPR013761">
    <property type="entry name" value="SAM/pointed_sf"/>
</dbReference>
<dbReference type="GO" id="GO:0005789">
    <property type="term" value="C:endoplasmic reticulum membrane"/>
    <property type="evidence" value="ECO:0007669"/>
    <property type="project" value="UniProtKB-SubCell"/>
</dbReference>
<dbReference type="Pfam" id="PF25578">
    <property type="entry name" value="EF-hand_STIM1"/>
    <property type="match status" value="1"/>
</dbReference>
<sequence length="793" mass="88716">MDVCARLALWLLWGLLLHQGQSLSHSHSEKNTGAGSGTTSEESTEAEFCRIDKPLCHSEDEKLSFEAVRNIHKLMDDDANGDVDVEESDEFLREDLNYHDPTVKHSTFHGEDKLISVEDLWKAWKSSEVYNWTVDEVIQWLITYVELPQYEETFRKLQLTGHAMPRLAVTNTTMTGTVLKMTDRSHRQKLQLKALDTVLFGPPLLTRHNHLKDFMLVVSIVIGVGGCWFAYIQNRYSKEHMKKMMKDLEGLHRAEQSLHDLQERLHKAQEEHRTVEVEKVHLEKKLRDEINLAKQEAQRLKELREGTENERSRQKYAEEELEQVREALRKAEKELESHSSWYAPEALQKWLQLTHEVEVQYYNIKKQNAEKQLLVAKEGAEKIKKKRNTLFGTFHVAHSSSLDDVDHKILTAKQALSEVTAALRERLHRWQQIEILCGFQIVNNPGIHSLVAALNIDPSWMGSTRPNPAHFIMTDDVDDMDEEIVSPLSMQSPSLQSSVRQRLTEPQHGLGSQRLVEGEAGHFLTSRVSLRRMRSLSSGQSFSSEGHGTSPPSASASSSCSSSTTTIATTTSTTTTTTINTVHVHPVYYHHSTSYFLQMDPYPDPSPSDSTAVMAGHSESLGDLTHSDSESSLHMSDRQRVAPKPPQMGRAADEALNAMPSNGSHRLIEGVHPGSLVEKLPDSPALAKKALLALNHGLDKAHSLMELNPSGPPGGSPLLDSSHSLSPSSPDPDTPSPVGDNRALQGSRNTRIPHLAGKKAVAEEDNGSIGEETDSSPGRKKFPLKIFKKPLKK</sequence>
<dbReference type="GO" id="GO:0005246">
    <property type="term" value="F:calcium channel regulator activity"/>
    <property type="evidence" value="ECO:0007669"/>
    <property type="project" value="InterPro"/>
</dbReference>
<dbReference type="PROSITE" id="PS50105">
    <property type="entry name" value="SAM_DOMAIN"/>
    <property type="match status" value="1"/>
</dbReference>
<dbReference type="SMART" id="SM00454">
    <property type="entry name" value="SAM"/>
    <property type="match status" value="1"/>
</dbReference>
<keyword evidence="9" id="KW-0106">Calcium</keyword>
<feature type="region of interest" description="Disordered" evidence="16">
    <location>
        <begin position="24"/>
        <end position="44"/>
    </location>
</feature>
<comment type="subcellular location">
    <subcellularLocation>
        <location evidence="1">Endoplasmic reticulum membrane</location>
        <topology evidence="1">Single-pass type I membrane protein</topology>
    </subcellularLocation>
</comment>
<dbReference type="GO" id="GO:0005886">
    <property type="term" value="C:plasma membrane"/>
    <property type="evidence" value="ECO:0007669"/>
    <property type="project" value="TreeGrafter"/>
</dbReference>
<dbReference type="GO" id="GO:0051049">
    <property type="term" value="P:regulation of transport"/>
    <property type="evidence" value="ECO:0007669"/>
    <property type="project" value="UniProtKB-ARBA"/>
</dbReference>
<dbReference type="SUPFAM" id="SSF47769">
    <property type="entry name" value="SAM/Pointed domain"/>
    <property type="match status" value="1"/>
</dbReference>
<evidence type="ECO:0000256" key="1">
    <source>
        <dbReference type="ARBA" id="ARBA00004115"/>
    </source>
</evidence>
<keyword evidence="4" id="KW-0109">Calcium transport</keyword>
<evidence type="ECO:0000256" key="13">
    <source>
        <dbReference type="ARBA" id="ARBA00023136"/>
    </source>
</evidence>
<dbReference type="AlphaFoldDB" id="A0A6I9M683"/>
<dbReference type="Gene3D" id="1.10.238.180">
    <property type="match status" value="1"/>
</dbReference>
<keyword evidence="5 17" id="KW-0812">Transmembrane</keyword>
<dbReference type="InterPro" id="IPR057835">
    <property type="entry name" value="EF-hand_STIM1/2"/>
</dbReference>
<evidence type="ECO:0000256" key="9">
    <source>
        <dbReference type="ARBA" id="ARBA00022837"/>
    </source>
</evidence>
<feature type="coiled-coil region" evidence="15">
    <location>
        <begin position="251"/>
        <end position="341"/>
    </location>
</feature>
<feature type="region of interest" description="Disordered" evidence="16">
    <location>
        <begin position="535"/>
        <end position="565"/>
    </location>
</feature>
<reference evidence="20" key="3">
    <citation type="submission" date="2025-09" db="UniProtKB">
        <authorList>
            <consortium name="Ensembl"/>
        </authorList>
    </citation>
    <scope>IDENTIFICATION</scope>
</reference>
<dbReference type="Pfam" id="PF16533">
    <property type="entry name" value="SOAR"/>
    <property type="match status" value="1"/>
</dbReference>
<feature type="region of interest" description="Disordered" evidence="16">
    <location>
        <begin position="703"/>
        <end position="793"/>
    </location>
</feature>
<keyword evidence="2" id="KW-0813">Transport</keyword>
<feature type="compositionally biased region" description="Basic residues" evidence="16">
    <location>
        <begin position="778"/>
        <end position="793"/>
    </location>
</feature>
<reference evidence="20" key="2">
    <citation type="submission" date="2025-08" db="UniProtKB">
        <authorList>
            <consortium name="Ensembl"/>
        </authorList>
    </citation>
    <scope>IDENTIFICATION</scope>
</reference>
<feature type="compositionally biased region" description="Low complexity" evidence="16">
    <location>
        <begin position="490"/>
        <end position="499"/>
    </location>
</feature>
<feature type="transmembrane region" description="Helical" evidence="17">
    <location>
        <begin position="214"/>
        <end position="232"/>
    </location>
</feature>
<keyword evidence="12" id="KW-0406">Ion transport</keyword>
<keyword evidence="21" id="KW-1185">Reference proteome</keyword>
<feature type="compositionally biased region" description="Basic and acidic residues" evidence="16">
    <location>
        <begin position="625"/>
        <end position="640"/>
    </location>
</feature>
<keyword evidence="11 15" id="KW-0175">Coiled coil</keyword>
<accession>A0A6I9M683</accession>
<evidence type="ECO:0000256" key="10">
    <source>
        <dbReference type="ARBA" id="ARBA00022989"/>
    </source>
</evidence>
<feature type="compositionally biased region" description="Low complexity" evidence="16">
    <location>
        <begin position="716"/>
        <end position="728"/>
    </location>
</feature>
<dbReference type="GeneTree" id="ENSGT00390000000214"/>
<dbReference type="GO" id="GO:0005509">
    <property type="term" value="F:calcium ion binding"/>
    <property type="evidence" value="ECO:0007669"/>
    <property type="project" value="TreeGrafter"/>
</dbReference>
<dbReference type="InterPro" id="IPR001660">
    <property type="entry name" value="SAM"/>
</dbReference>
<feature type="region of interest" description="Disordered" evidence="16">
    <location>
        <begin position="490"/>
        <end position="517"/>
    </location>
</feature>
<evidence type="ECO:0000256" key="8">
    <source>
        <dbReference type="ARBA" id="ARBA00022824"/>
    </source>
</evidence>
<evidence type="ECO:0000313" key="20">
    <source>
        <dbReference type="Ensembl" id="ENSPEMP00000009132.1"/>
    </source>
</evidence>
<evidence type="ECO:0000256" key="18">
    <source>
        <dbReference type="SAM" id="SignalP"/>
    </source>
</evidence>
<proteinExistence type="predicted"/>
<feature type="region of interest" description="Disordered" evidence="16">
    <location>
        <begin position="620"/>
        <end position="647"/>
    </location>
</feature>
<keyword evidence="7 18" id="KW-0732">Signal</keyword>
<dbReference type="FunFam" id="1.10.287.3550:FF:000001">
    <property type="entry name" value="Stromal interaction molecule 1"/>
    <property type="match status" value="1"/>
</dbReference>
<feature type="chain" id="PRO_5044635790" evidence="18">
    <location>
        <begin position="23"/>
        <end position="793"/>
    </location>
</feature>
<evidence type="ECO:0000256" key="3">
    <source>
        <dbReference type="ARBA" id="ARBA00022553"/>
    </source>
</evidence>
<protein>
    <submittedName>
        <fullName evidence="20">Stromal interaction molecule 1</fullName>
    </submittedName>
</protein>
<dbReference type="GO" id="GO:0006874">
    <property type="term" value="P:intracellular calcium ion homeostasis"/>
    <property type="evidence" value="ECO:0007669"/>
    <property type="project" value="TreeGrafter"/>
</dbReference>
<evidence type="ECO:0000256" key="11">
    <source>
        <dbReference type="ARBA" id="ARBA00023054"/>
    </source>
</evidence>
<dbReference type="InterPro" id="IPR032393">
    <property type="entry name" value="SOAR_STIM1/2"/>
</dbReference>
<dbReference type="FunFam" id="1.10.238.180:FF:000001">
    <property type="entry name" value="Stromal interaction molecule 1"/>
    <property type="match status" value="1"/>
</dbReference>
<evidence type="ECO:0000313" key="21">
    <source>
        <dbReference type="Proteomes" id="UP000694547"/>
    </source>
</evidence>
<keyword evidence="13 17" id="KW-0472">Membrane</keyword>
<feature type="domain" description="SAM" evidence="19">
    <location>
        <begin position="132"/>
        <end position="190"/>
    </location>
</feature>
<dbReference type="CDD" id="cd11722">
    <property type="entry name" value="SOAR"/>
    <property type="match status" value="1"/>
</dbReference>
<evidence type="ECO:0000256" key="5">
    <source>
        <dbReference type="ARBA" id="ARBA00022692"/>
    </source>
</evidence>
<dbReference type="Gene3D" id="1.10.287.3550">
    <property type="match status" value="1"/>
</dbReference>
<dbReference type="FunFam" id="1.20.5.340:FF:000011">
    <property type="entry name" value="Stromal interaction molecule 1"/>
    <property type="match status" value="1"/>
</dbReference>
<keyword evidence="3" id="KW-0597">Phosphoprotein</keyword>
<dbReference type="Proteomes" id="UP000694547">
    <property type="component" value="Chromosome 1"/>
</dbReference>
<dbReference type="PANTHER" id="PTHR15136">
    <property type="entry name" value="STROMAL INTERACTION MOLECULE HOMOLOG"/>
    <property type="match status" value="1"/>
</dbReference>
<evidence type="ECO:0000256" key="14">
    <source>
        <dbReference type="ARBA" id="ARBA00023180"/>
    </source>
</evidence>